<sequence length="369" mass="41873">MPNQPSKSKYKFLAKKGAGAFADVIEALNTTNQERVAIKRMKQPYESVEQITKLKELKVLKNLRSKPNIVQLQEILFDRASGKLALVFELLDMNLYEIIKDLPQPLPANLAKFYCFQAACSLTTLHENHFFHRDIKPENFLMKKYGNAFVLKLADFGSATEKTNAPPLTEYISTRWYRAPEILLTDGDYSFEIDIFALGCVFFEVCTNFPLFPGKDEVDQLQRIHKVCGVPGVDVFTRIRRNATRNPIKTSFMQQQGVGVGKWIKNKDASHTIEGMIQYDPKLRMTIQDVLASEWFADMGQILEVVKGDLPAEHYELLRGFVSKRADLPGVQAKKTSYKVKREPTKGHAAQDNGIKLPTIVVKGQKAKQ</sequence>
<evidence type="ECO:0000313" key="7">
    <source>
        <dbReference type="EMBL" id="KAH0575949.1"/>
    </source>
</evidence>
<evidence type="ECO:0000256" key="1">
    <source>
        <dbReference type="ARBA" id="ARBA00022527"/>
    </source>
</evidence>
<evidence type="ECO:0000256" key="5">
    <source>
        <dbReference type="ARBA" id="ARBA00022840"/>
    </source>
</evidence>
<comment type="caution">
    <text evidence="7">The sequence shown here is derived from an EMBL/GenBank/DDBJ whole genome shotgun (WGS) entry which is preliminary data.</text>
</comment>
<dbReference type="PROSITE" id="PS50011">
    <property type="entry name" value="PROTEIN_KINASE_DOM"/>
    <property type="match status" value="1"/>
</dbReference>
<evidence type="ECO:0000256" key="4">
    <source>
        <dbReference type="ARBA" id="ARBA00022777"/>
    </source>
</evidence>
<accession>A0A9P8LXA9</accession>
<dbReference type="Proteomes" id="UP000018208">
    <property type="component" value="Unassembled WGS sequence"/>
</dbReference>
<evidence type="ECO:0000313" key="8">
    <source>
        <dbReference type="Proteomes" id="UP000018208"/>
    </source>
</evidence>
<keyword evidence="4 7" id="KW-0418">Kinase</keyword>
<dbReference type="Gene3D" id="1.10.510.10">
    <property type="entry name" value="Transferase(Phosphotransferase) domain 1"/>
    <property type="match status" value="1"/>
</dbReference>
<dbReference type="EMBL" id="AUWU02000002">
    <property type="protein sequence ID" value="KAH0575949.1"/>
    <property type="molecule type" value="Genomic_DNA"/>
</dbReference>
<protein>
    <submittedName>
        <fullName evidence="7">Long-flagella protein, kinase, CMGC RCK</fullName>
    </submittedName>
</protein>
<dbReference type="Gene3D" id="3.30.200.20">
    <property type="entry name" value="Phosphorylase Kinase, domain 1"/>
    <property type="match status" value="1"/>
</dbReference>
<dbReference type="GO" id="GO:0005524">
    <property type="term" value="F:ATP binding"/>
    <property type="evidence" value="ECO:0007669"/>
    <property type="project" value="UniProtKB-KW"/>
</dbReference>
<dbReference type="AlphaFoldDB" id="A0A9P8LXA9"/>
<dbReference type="FunFam" id="3.30.200.20:FF:000088">
    <property type="entry name" value="Casein kinase II subunit alpha"/>
    <property type="match status" value="1"/>
</dbReference>
<gene>
    <name evidence="7" type="ORF">SS50377_21486</name>
</gene>
<evidence type="ECO:0000259" key="6">
    <source>
        <dbReference type="PROSITE" id="PS50011"/>
    </source>
</evidence>
<dbReference type="InterPro" id="IPR050117">
    <property type="entry name" value="MAPK"/>
</dbReference>
<evidence type="ECO:0000256" key="2">
    <source>
        <dbReference type="ARBA" id="ARBA00022679"/>
    </source>
</evidence>
<dbReference type="GO" id="GO:0004674">
    <property type="term" value="F:protein serine/threonine kinase activity"/>
    <property type="evidence" value="ECO:0007669"/>
    <property type="project" value="UniProtKB-KW"/>
</dbReference>
<dbReference type="Pfam" id="PF00069">
    <property type="entry name" value="Pkinase"/>
    <property type="match status" value="1"/>
</dbReference>
<dbReference type="InterPro" id="IPR008271">
    <property type="entry name" value="Ser/Thr_kinase_AS"/>
</dbReference>
<proteinExistence type="predicted"/>
<dbReference type="RefSeq" id="XP_067766722.1">
    <property type="nucleotide sequence ID" value="XM_067905405.1"/>
</dbReference>
<reference evidence="7 8" key="1">
    <citation type="journal article" date="2014" name="PLoS Genet.">
        <title>The Genome of Spironucleus salmonicida Highlights a Fish Pathogen Adapted to Fluctuating Environments.</title>
        <authorList>
            <person name="Xu F."/>
            <person name="Jerlstrom-Hultqvist J."/>
            <person name="Einarsson E."/>
            <person name="Astvaldsson A."/>
            <person name="Svard S.G."/>
            <person name="Andersson J.O."/>
        </authorList>
    </citation>
    <scope>NUCLEOTIDE SEQUENCE [LARGE SCALE GENOMIC DNA]</scope>
    <source>
        <strain evidence="7 8">ATCC 50377</strain>
    </source>
</reference>
<keyword evidence="8" id="KW-1185">Reference proteome</keyword>
<dbReference type="InterPro" id="IPR000719">
    <property type="entry name" value="Prot_kinase_dom"/>
</dbReference>
<dbReference type="GeneID" id="94295509"/>
<organism evidence="7 8">
    <name type="scientific">Spironucleus salmonicida</name>
    <dbReference type="NCBI Taxonomy" id="348837"/>
    <lineage>
        <taxon>Eukaryota</taxon>
        <taxon>Metamonada</taxon>
        <taxon>Diplomonadida</taxon>
        <taxon>Hexamitidae</taxon>
        <taxon>Hexamitinae</taxon>
        <taxon>Spironucleus</taxon>
    </lineage>
</organism>
<name>A0A9P8LXA9_9EUKA</name>
<dbReference type="OrthoDB" id="2158884at2759"/>
<dbReference type="KEGG" id="ssao:94295509"/>
<dbReference type="PANTHER" id="PTHR24055">
    <property type="entry name" value="MITOGEN-ACTIVATED PROTEIN KINASE"/>
    <property type="match status" value="1"/>
</dbReference>
<dbReference type="SMART" id="SM00220">
    <property type="entry name" value="S_TKc"/>
    <property type="match status" value="1"/>
</dbReference>
<feature type="domain" description="Protein kinase" evidence="6">
    <location>
        <begin position="10"/>
        <end position="296"/>
    </location>
</feature>
<keyword evidence="3" id="KW-0547">Nucleotide-binding</keyword>
<evidence type="ECO:0000256" key="3">
    <source>
        <dbReference type="ARBA" id="ARBA00022741"/>
    </source>
</evidence>
<dbReference type="InterPro" id="IPR011009">
    <property type="entry name" value="Kinase-like_dom_sf"/>
</dbReference>
<keyword evidence="5" id="KW-0067">ATP-binding</keyword>
<dbReference type="SUPFAM" id="SSF56112">
    <property type="entry name" value="Protein kinase-like (PK-like)"/>
    <property type="match status" value="1"/>
</dbReference>
<dbReference type="PROSITE" id="PS00108">
    <property type="entry name" value="PROTEIN_KINASE_ST"/>
    <property type="match status" value="1"/>
</dbReference>
<keyword evidence="1" id="KW-0723">Serine/threonine-protein kinase</keyword>
<keyword evidence="2" id="KW-0808">Transferase</keyword>
<dbReference type="FunFam" id="1.10.510.10:FF:000624">
    <property type="entry name" value="Mitogen-activated protein kinase"/>
    <property type="match status" value="1"/>
</dbReference>